<keyword evidence="5" id="KW-1185">Reference proteome</keyword>
<reference evidence="4 5" key="2">
    <citation type="submission" date="2016-08" db="EMBL/GenBank/DDBJ databases">
        <title>Pervasive Adenine N6-methylation of Active Genes in Fungi.</title>
        <authorList>
            <consortium name="DOE Joint Genome Institute"/>
            <person name="Mondo S.J."/>
            <person name="Dannebaum R.O."/>
            <person name="Kuo R.C."/>
            <person name="Labutti K."/>
            <person name="Haridas S."/>
            <person name="Kuo A."/>
            <person name="Salamov A."/>
            <person name="Ahrendt S.R."/>
            <person name="Lipzen A."/>
            <person name="Sullivan W."/>
            <person name="Andreopoulos W.B."/>
            <person name="Clum A."/>
            <person name="Lindquist E."/>
            <person name="Daum C."/>
            <person name="Ramamoorthy G.K."/>
            <person name="Gryganskyi A."/>
            <person name="Culley D."/>
            <person name="Magnuson J.K."/>
            <person name="James T.Y."/>
            <person name="O'Malley M.A."/>
            <person name="Stajich J.E."/>
            <person name="Spatafora J.W."/>
            <person name="Visel A."/>
            <person name="Grigoriev I.V."/>
        </authorList>
    </citation>
    <scope>NUCLEOTIDE SEQUENCE [LARGE SCALE GENOMIC DNA]</scope>
    <source>
        <strain evidence="4 5">S4</strain>
    </source>
</reference>
<name>A0A1Y1XLD9_9FUNG</name>
<dbReference type="SUPFAM" id="SSF48350">
    <property type="entry name" value="GTPase activation domain, GAP"/>
    <property type="match status" value="2"/>
</dbReference>
<comment type="caution">
    <text evidence="4">The sequence shown here is derived from an EMBL/GenBank/DDBJ whole genome shotgun (WGS) entry which is preliminary data.</text>
</comment>
<feature type="region of interest" description="Disordered" evidence="2">
    <location>
        <begin position="423"/>
        <end position="443"/>
    </location>
</feature>
<evidence type="ECO:0000259" key="3">
    <source>
        <dbReference type="PROSITE" id="PS50018"/>
    </source>
</evidence>
<dbReference type="Gene3D" id="1.10.506.10">
    <property type="entry name" value="GTPase Activation - p120gap, domain 1"/>
    <property type="match status" value="2"/>
</dbReference>
<dbReference type="STRING" id="1754192.A0A1Y1XLD9"/>
<dbReference type="OrthoDB" id="28245at2759"/>
<dbReference type="InterPro" id="IPR001936">
    <property type="entry name" value="RasGAP_dom"/>
</dbReference>
<sequence length="1394" mass="158530">MSWKALNTNNGGPLKHVASTAMLNSTKTECKKRLLEILLSNNLNLLVLICQSPLISEAGSSLPKSILKILMTYQSDEVESFIIRLLSYKARMYHIKNRDACDILRDNSFISMILNSYAHEIGYRYLTNTLSSTVKEILHYSNDLELDPNHVKKRLLAERTENYQQQLRSAPVMDNTSSISSQNEPLTGCIRQSACFDLESESNIDIKARRIVNDNIAKIENICLSLLNSIINNKEKMPSSLRHLCYSIGNVVEISYNLEYENNEVNLANMYYMSRQNSDLSMFNIMDECKTPTSEFTATPISATPISATPITATPISMTPLSVTPMSCNNFLLDDKDNNCLDTQNIYNQSIYAATSSLDHDKGSIKSEIQSNSSLNTSSSRPLSANINGCSHKKFDSYTCGIYNPGMDFNPLKVTSSTSNVSTSSNNLNCDMESEEESTNGGNKYLCPRSPVLRNIREKESLIGLKEALELWEKDSLIGLNEALKLCDLGSGNSLIELNEALKLSLHSSFNTSLNRLDGSGEHIGSNHNMNLIGTERKNSREGDRLTGSNNNLNMNIVVERRNSKERDILKQRRYNIFNNDFYSKNFKIQSSQCSETRNSLPLSDKRSILSVSENDLRFCGTNDNTSYSDDNDNFKGRILNKNDTEGSLDTNNNIEHMNKINYTIKEEEEEMLREGDSRKNSNNSNNIDSSDNREDLTPKDYYQSNTFNSKLSKFDLYGDEYNEYKNINSESLNNFATNFDNDTFLKQFNVKDNYQIKDILSSNIIRINNNNSNKKLVVPVINGIINEEARGKIMRFSYLQRELNDIKMDKFESVDEPIEKNKNDIREEENISKIEAHDSFSDLGDSMDDSKTEIDKNSDSDRPNYRRNNSENAIDENKRKADKRNDVLDDNDNIRYAKISGHVKEASQSSVSLSTRKNELGLKIETNYNKARRNKVYPLSDDFETYPSGNDIEKNKNKGEFISAKVKGSTKIPDTKGPYTSQVDNYNNDNEDNERYFVTLNDMECNDECKKGKLDKQGSGYFLTNIIEYTNAEKVVGTFLFLRFFVPAITSPENFGLTKQKITSSERKSLIICGKVLTALCNNVNFGSKEKYMEYLNPFLQVHREEAREFLRWAMTIEDDSPGPSAVEGFNVYTIESISATSKSKFENDLDNMMGKKDRYENEYSSEQSSYISLNNIEPNTPSGKSSNENKLKYKAETLVTPKKKSAAARKRLVYSADEGTQFNSMPILNVEGDESFEQLYTKERVQKSKENLNSKKTGSYKQNLKIGSVRVKHILDLDSSKNNNVRNLNSIDIKKDFELEIKDIVTFLSKNIHLLEKEIESKTSIIPLEESEGVYSGFLELKQLIFLSEDNNSMKGWFKKIFKAKYSNSLENINQKSFSKSRRSSNNNILLN</sequence>
<evidence type="ECO:0000256" key="1">
    <source>
        <dbReference type="ARBA" id="ARBA00022468"/>
    </source>
</evidence>
<feature type="compositionally biased region" description="Basic and acidic residues" evidence="2">
    <location>
        <begin position="876"/>
        <end position="890"/>
    </location>
</feature>
<feature type="compositionally biased region" description="Basic and acidic residues" evidence="2">
    <location>
        <begin position="820"/>
        <end position="841"/>
    </location>
</feature>
<feature type="region of interest" description="Disordered" evidence="2">
    <location>
        <begin position="820"/>
        <end position="890"/>
    </location>
</feature>
<dbReference type="PANTHER" id="PTHR10194">
    <property type="entry name" value="RAS GTPASE-ACTIVATING PROTEINS"/>
    <property type="match status" value="1"/>
</dbReference>
<gene>
    <name evidence="4" type="ORF">BCR32DRAFT_289942</name>
</gene>
<dbReference type="SMART" id="SM00323">
    <property type="entry name" value="RasGAP"/>
    <property type="match status" value="1"/>
</dbReference>
<accession>A0A1Y1XLD9</accession>
<organism evidence="4 5">
    <name type="scientific">Anaeromyces robustus</name>
    <dbReference type="NCBI Taxonomy" id="1754192"/>
    <lineage>
        <taxon>Eukaryota</taxon>
        <taxon>Fungi</taxon>
        <taxon>Fungi incertae sedis</taxon>
        <taxon>Chytridiomycota</taxon>
        <taxon>Chytridiomycota incertae sedis</taxon>
        <taxon>Neocallimastigomycetes</taxon>
        <taxon>Neocallimastigales</taxon>
        <taxon>Neocallimastigaceae</taxon>
        <taxon>Anaeromyces</taxon>
    </lineage>
</organism>
<feature type="compositionally biased region" description="Low complexity" evidence="2">
    <location>
        <begin position="681"/>
        <end position="690"/>
    </location>
</feature>
<dbReference type="GO" id="GO:0005096">
    <property type="term" value="F:GTPase activator activity"/>
    <property type="evidence" value="ECO:0007669"/>
    <property type="project" value="UniProtKB-KW"/>
</dbReference>
<dbReference type="Pfam" id="PF00616">
    <property type="entry name" value="RasGAP"/>
    <property type="match status" value="2"/>
</dbReference>
<evidence type="ECO:0000313" key="4">
    <source>
        <dbReference type="EMBL" id="ORX86513.1"/>
    </source>
</evidence>
<keyword evidence="1" id="KW-0343">GTPase activation</keyword>
<reference evidence="4 5" key="1">
    <citation type="submission" date="2016-08" db="EMBL/GenBank/DDBJ databases">
        <title>A Parts List for Fungal Cellulosomes Revealed by Comparative Genomics.</title>
        <authorList>
            <consortium name="DOE Joint Genome Institute"/>
            <person name="Haitjema C.H."/>
            <person name="Gilmore S.P."/>
            <person name="Henske J.K."/>
            <person name="Solomon K.V."/>
            <person name="De Groot R."/>
            <person name="Kuo A."/>
            <person name="Mondo S.J."/>
            <person name="Salamov A.A."/>
            <person name="Labutti K."/>
            <person name="Zhao Z."/>
            <person name="Chiniquy J."/>
            <person name="Barry K."/>
            <person name="Brewer H.M."/>
            <person name="Purvine S.O."/>
            <person name="Wright A.T."/>
            <person name="Boxma B."/>
            <person name="Van Alen T."/>
            <person name="Hackstein J.H."/>
            <person name="Baker S.E."/>
            <person name="Grigoriev I.V."/>
            <person name="O'Malley M.A."/>
        </authorList>
    </citation>
    <scope>NUCLEOTIDE SEQUENCE [LARGE SCALE GENOMIC DNA]</scope>
    <source>
        <strain evidence="4 5">S4</strain>
    </source>
</reference>
<dbReference type="InterPro" id="IPR039360">
    <property type="entry name" value="Ras_GTPase"/>
</dbReference>
<feature type="domain" description="Ras-GAP" evidence="3">
    <location>
        <begin position="99"/>
        <end position="310"/>
    </location>
</feature>
<feature type="domain" description="Ras-GAP" evidence="3">
    <location>
        <begin position="1036"/>
        <end position="1083"/>
    </location>
</feature>
<dbReference type="PANTHER" id="PTHR10194:SF150">
    <property type="entry name" value="RAS-GAP DOMAIN-CONTAINING PROTEIN"/>
    <property type="match status" value="1"/>
</dbReference>
<evidence type="ECO:0000256" key="2">
    <source>
        <dbReference type="SAM" id="MobiDB-lite"/>
    </source>
</evidence>
<protein>
    <recommendedName>
        <fullName evidence="3">Ras-GAP domain-containing protein</fullName>
    </recommendedName>
</protein>
<dbReference type="EMBL" id="MCFG01000020">
    <property type="protein sequence ID" value="ORX86513.1"/>
    <property type="molecule type" value="Genomic_DNA"/>
</dbReference>
<dbReference type="Proteomes" id="UP000193944">
    <property type="component" value="Unassembled WGS sequence"/>
</dbReference>
<proteinExistence type="predicted"/>
<feature type="compositionally biased region" description="Basic and acidic residues" evidence="2">
    <location>
        <begin position="849"/>
        <end position="865"/>
    </location>
</feature>
<evidence type="ECO:0000313" key="5">
    <source>
        <dbReference type="Proteomes" id="UP000193944"/>
    </source>
</evidence>
<feature type="region of interest" description="Disordered" evidence="2">
    <location>
        <begin position="669"/>
        <end position="702"/>
    </location>
</feature>
<dbReference type="InterPro" id="IPR008936">
    <property type="entry name" value="Rho_GTPase_activation_prot"/>
</dbReference>
<dbReference type="PROSITE" id="PS50018">
    <property type="entry name" value="RAS_GTPASE_ACTIV_2"/>
    <property type="match status" value="2"/>
</dbReference>